<evidence type="ECO:0000313" key="2">
    <source>
        <dbReference type="EMBL" id="BBO77006.1"/>
    </source>
</evidence>
<accession>A0A5K7Z5E7</accession>
<dbReference type="KEGG" id="dwd:DSCW_44230"/>
<reference evidence="2 3" key="1">
    <citation type="submission" date="2019-11" db="EMBL/GenBank/DDBJ databases">
        <title>Comparative genomics of hydrocarbon-degrading Desulfosarcina strains.</title>
        <authorList>
            <person name="Watanabe M."/>
            <person name="Kojima H."/>
            <person name="Fukui M."/>
        </authorList>
    </citation>
    <scope>NUCLEOTIDE SEQUENCE [LARGE SCALE GENOMIC DNA]</scope>
    <source>
        <strain evidence="2 3">PP31</strain>
    </source>
</reference>
<name>A0A5K7Z5E7_9BACT</name>
<dbReference type="Pfam" id="PF04073">
    <property type="entry name" value="tRNA_edit"/>
    <property type="match status" value="1"/>
</dbReference>
<dbReference type="SUPFAM" id="SSF55826">
    <property type="entry name" value="YbaK/ProRS associated domain"/>
    <property type="match status" value="1"/>
</dbReference>
<dbReference type="CDD" id="cd04333">
    <property type="entry name" value="ProX_deacylase"/>
    <property type="match status" value="1"/>
</dbReference>
<organism evidence="2 3">
    <name type="scientific">Desulfosarcina widdelii</name>
    <dbReference type="NCBI Taxonomy" id="947919"/>
    <lineage>
        <taxon>Bacteria</taxon>
        <taxon>Pseudomonadati</taxon>
        <taxon>Thermodesulfobacteriota</taxon>
        <taxon>Desulfobacteria</taxon>
        <taxon>Desulfobacterales</taxon>
        <taxon>Desulfosarcinaceae</taxon>
        <taxon>Desulfosarcina</taxon>
    </lineage>
</organism>
<keyword evidence="3" id="KW-1185">Reference proteome</keyword>
<feature type="domain" description="YbaK/aminoacyl-tRNA synthetase-associated" evidence="1">
    <location>
        <begin position="41"/>
        <end position="159"/>
    </location>
</feature>
<dbReference type="EMBL" id="AP021875">
    <property type="protein sequence ID" value="BBO77006.1"/>
    <property type="molecule type" value="Genomic_DNA"/>
</dbReference>
<protein>
    <recommendedName>
        <fullName evidence="1">YbaK/aminoacyl-tRNA synthetase-associated domain-containing protein</fullName>
    </recommendedName>
</protein>
<dbReference type="Proteomes" id="UP000427769">
    <property type="component" value="Chromosome"/>
</dbReference>
<proteinExistence type="predicted"/>
<dbReference type="GO" id="GO:0002161">
    <property type="term" value="F:aminoacyl-tRNA deacylase activity"/>
    <property type="evidence" value="ECO:0007669"/>
    <property type="project" value="InterPro"/>
</dbReference>
<gene>
    <name evidence="2" type="ORF">DSCW_44230</name>
</gene>
<dbReference type="PANTHER" id="PTHR30411:SF1">
    <property type="entry name" value="CYTOPLASMIC PROTEIN"/>
    <property type="match status" value="1"/>
</dbReference>
<dbReference type="InterPro" id="IPR036754">
    <property type="entry name" value="YbaK/aa-tRNA-synt-asso_dom_sf"/>
</dbReference>
<evidence type="ECO:0000259" key="1">
    <source>
        <dbReference type="Pfam" id="PF04073"/>
    </source>
</evidence>
<dbReference type="Gene3D" id="3.90.960.10">
    <property type="entry name" value="YbaK/aminoacyl-tRNA synthetase-associated domain"/>
    <property type="match status" value="1"/>
</dbReference>
<sequence>MTPQASEGFENTMTTPLGRENLQSFIDTHRLNATILPMAMPTATVTDAAGALGVEPLSIIKSLVFLAENQPFLVVNSGTARVDRKKLADYLSMNRRRVKFATAEQALKITGYVVGSMPPFGHRKPLRTIVDRTAAQREEMYGGGGDIDALVKVSSEELIAVAHAEIADVSES</sequence>
<evidence type="ECO:0000313" key="3">
    <source>
        <dbReference type="Proteomes" id="UP000427769"/>
    </source>
</evidence>
<dbReference type="AlphaFoldDB" id="A0A5K7Z5E7"/>
<dbReference type="OrthoDB" id="9809296at2"/>
<dbReference type="InterPro" id="IPR007214">
    <property type="entry name" value="YbaK/aa-tRNA-synth-assoc-dom"/>
</dbReference>
<dbReference type="PANTHER" id="PTHR30411">
    <property type="entry name" value="CYTOPLASMIC PROTEIN"/>
    <property type="match status" value="1"/>
</dbReference>